<accession>X6LZW4</accession>
<sequence>MWYADEACVYAIDQVTGNRLNSIQFSGLSMDNLKGTWYLSVHMDMIDVASHNLSDQVLTNLQQPFQMLIESGITGVSIYLSADVGETITSTISSGDTKYYIYTPTDDISGTNVSFLFQMSVISGDLIFYITNNIALEACNVRLSQLTPNSNFSERPNPLLSAWTSSGVFGVSPDDQYYCSNLGCDYYVIVFCRNDSINGEFELTMKQQGEI</sequence>
<protein>
    <submittedName>
        <fullName evidence="1">Uncharacterized protein</fullName>
    </submittedName>
</protein>
<reference evidence="1 2" key="1">
    <citation type="journal article" date="2013" name="Curr. Biol.">
        <title>The Genome of the Foraminiferan Reticulomyxa filosa.</title>
        <authorList>
            <person name="Glockner G."/>
            <person name="Hulsmann N."/>
            <person name="Schleicher M."/>
            <person name="Noegel A.A."/>
            <person name="Eichinger L."/>
            <person name="Gallinger C."/>
            <person name="Pawlowski J."/>
            <person name="Sierra R."/>
            <person name="Euteneuer U."/>
            <person name="Pillet L."/>
            <person name="Moustafa A."/>
            <person name="Platzer M."/>
            <person name="Groth M."/>
            <person name="Szafranski K."/>
            <person name="Schliwa M."/>
        </authorList>
    </citation>
    <scope>NUCLEOTIDE SEQUENCE [LARGE SCALE GENOMIC DNA]</scope>
</reference>
<proteinExistence type="predicted"/>
<evidence type="ECO:0000313" key="2">
    <source>
        <dbReference type="Proteomes" id="UP000023152"/>
    </source>
</evidence>
<dbReference type="EMBL" id="ASPP01026871">
    <property type="protein sequence ID" value="ETO06707.1"/>
    <property type="molecule type" value="Genomic_DNA"/>
</dbReference>
<gene>
    <name evidence="1" type="ORF">RFI_30683</name>
</gene>
<organism evidence="1 2">
    <name type="scientific">Reticulomyxa filosa</name>
    <dbReference type="NCBI Taxonomy" id="46433"/>
    <lineage>
        <taxon>Eukaryota</taxon>
        <taxon>Sar</taxon>
        <taxon>Rhizaria</taxon>
        <taxon>Retaria</taxon>
        <taxon>Foraminifera</taxon>
        <taxon>Monothalamids</taxon>
        <taxon>Reticulomyxidae</taxon>
        <taxon>Reticulomyxa</taxon>
    </lineage>
</organism>
<comment type="caution">
    <text evidence="1">The sequence shown here is derived from an EMBL/GenBank/DDBJ whole genome shotgun (WGS) entry which is preliminary data.</text>
</comment>
<feature type="non-terminal residue" evidence="1">
    <location>
        <position position="211"/>
    </location>
</feature>
<keyword evidence="2" id="KW-1185">Reference proteome</keyword>
<evidence type="ECO:0000313" key="1">
    <source>
        <dbReference type="EMBL" id="ETO06707.1"/>
    </source>
</evidence>
<name>X6LZW4_RETFI</name>
<dbReference type="AlphaFoldDB" id="X6LZW4"/>
<dbReference type="Proteomes" id="UP000023152">
    <property type="component" value="Unassembled WGS sequence"/>
</dbReference>